<sequence length="385" mass="42162">MTSSNTTDSAVIRPRRHLPMAWLAVFAVAIVCLLIVVAWLLVTLQVSAIVMAIPALVPLAIVVSIIVWLDRWEPEPRILMALALFYGAGASILGTLVTGNFMLTVAARYLRTVGEVNTYAVVVQAPVIEELIKGVGILVILALARREFNGPVDGFIYGALIGAGFAFTENIVYFASAGDTGVSLVWVLVVRCILAPFAHVLFSGLIGIGVGWATRRTGIGRIVLGFLAGLLAAILTHAFWNGGSVLVLPMLGINPNNPVGWIAFYVLTQVPLFAACTWLVLRLIDDDRAATRHRLREYTEAGWFTASELRMLTDLDNRAKALAWARKRGARAHRAMTGFIRDATRLAYAREHASIDKKDPDRRIAERALLDEVLARRRELQEATE</sequence>
<evidence type="ECO:0000256" key="1">
    <source>
        <dbReference type="SAM" id="Phobius"/>
    </source>
</evidence>
<keyword evidence="2" id="KW-0378">Hydrolase</keyword>
<keyword evidence="1" id="KW-0812">Transmembrane</keyword>
<reference evidence="2 3" key="1">
    <citation type="submission" date="2019-09" db="EMBL/GenBank/DDBJ databases">
        <title>Phylogeny of genus Pseudoclavibacter and closely related genus.</title>
        <authorList>
            <person name="Li Y."/>
        </authorList>
    </citation>
    <scope>NUCLEOTIDE SEQUENCE [LARGE SCALE GENOMIC DNA]</scope>
    <source>
        <strain evidence="2 3">EGI 60007</strain>
    </source>
</reference>
<feature type="transmembrane region" description="Helical" evidence="1">
    <location>
        <begin position="222"/>
        <end position="240"/>
    </location>
</feature>
<dbReference type="GO" id="GO:0008237">
    <property type="term" value="F:metallopeptidase activity"/>
    <property type="evidence" value="ECO:0007669"/>
    <property type="project" value="UniProtKB-KW"/>
</dbReference>
<proteinExistence type="predicted"/>
<feature type="transmembrane region" description="Helical" evidence="1">
    <location>
        <begin position="260"/>
        <end position="284"/>
    </location>
</feature>
<dbReference type="Proteomes" id="UP000431744">
    <property type="component" value="Unassembled WGS sequence"/>
</dbReference>
<feature type="transmembrane region" description="Helical" evidence="1">
    <location>
        <begin position="188"/>
        <end position="210"/>
    </location>
</feature>
<feature type="transmembrane region" description="Helical" evidence="1">
    <location>
        <begin position="119"/>
        <end position="143"/>
    </location>
</feature>
<protein>
    <submittedName>
        <fullName evidence="2">PrsW family intramembrane metalloprotease</fullName>
    </submittedName>
</protein>
<feature type="transmembrane region" description="Helical" evidence="1">
    <location>
        <begin position="155"/>
        <end position="176"/>
    </location>
</feature>
<evidence type="ECO:0000313" key="3">
    <source>
        <dbReference type="Proteomes" id="UP000431744"/>
    </source>
</evidence>
<dbReference type="OrthoDB" id="9785431at2"/>
<keyword evidence="1" id="KW-1133">Transmembrane helix</keyword>
<keyword evidence="2" id="KW-0482">Metalloprotease</keyword>
<dbReference type="RefSeq" id="WP_158028507.1">
    <property type="nucleotide sequence ID" value="NZ_BMHG01000001.1"/>
</dbReference>
<dbReference type="InterPro" id="IPR026898">
    <property type="entry name" value="PrsW"/>
</dbReference>
<dbReference type="EMBL" id="WBJY01000001">
    <property type="protein sequence ID" value="KAB1649923.1"/>
    <property type="molecule type" value="Genomic_DNA"/>
</dbReference>
<organism evidence="2 3">
    <name type="scientific">Pseudoclavibacter endophyticus</name>
    <dbReference type="NCBI Taxonomy" id="1778590"/>
    <lineage>
        <taxon>Bacteria</taxon>
        <taxon>Bacillati</taxon>
        <taxon>Actinomycetota</taxon>
        <taxon>Actinomycetes</taxon>
        <taxon>Micrococcales</taxon>
        <taxon>Microbacteriaceae</taxon>
        <taxon>Pseudoclavibacter</taxon>
    </lineage>
</organism>
<dbReference type="GO" id="GO:0006508">
    <property type="term" value="P:proteolysis"/>
    <property type="evidence" value="ECO:0007669"/>
    <property type="project" value="UniProtKB-KW"/>
</dbReference>
<gene>
    <name evidence="2" type="ORF">F8O04_06780</name>
</gene>
<keyword evidence="3" id="KW-1185">Reference proteome</keyword>
<dbReference type="PANTHER" id="PTHR36844">
    <property type="entry name" value="PROTEASE PRSW"/>
    <property type="match status" value="1"/>
</dbReference>
<name>A0A6H9WLB4_9MICO</name>
<feature type="transmembrane region" description="Helical" evidence="1">
    <location>
        <begin position="48"/>
        <end position="69"/>
    </location>
</feature>
<keyword evidence="1" id="KW-0472">Membrane</keyword>
<keyword evidence="2" id="KW-0645">Protease</keyword>
<comment type="caution">
    <text evidence="2">The sequence shown here is derived from an EMBL/GenBank/DDBJ whole genome shotgun (WGS) entry which is preliminary data.</text>
</comment>
<dbReference type="Pfam" id="PF13367">
    <property type="entry name" value="PrsW-protease"/>
    <property type="match status" value="1"/>
</dbReference>
<evidence type="ECO:0000313" key="2">
    <source>
        <dbReference type="EMBL" id="KAB1649923.1"/>
    </source>
</evidence>
<accession>A0A6H9WLB4</accession>
<feature type="transmembrane region" description="Helical" evidence="1">
    <location>
        <begin position="21"/>
        <end position="42"/>
    </location>
</feature>
<dbReference type="AlphaFoldDB" id="A0A6H9WLB4"/>
<feature type="transmembrane region" description="Helical" evidence="1">
    <location>
        <begin position="81"/>
        <end position="107"/>
    </location>
</feature>
<dbReference type="PANTHER" id="PTHR36844:SF1">
    <property type="entry name" value="PROTEASE PRSW"/>
    <property type="match status" value="1"/>
</dbReference>